<reference evidence="3 4" key="1">
    <citation type="submission" date="2019-12" db="EMBL/GenBank/DDBJ databases">
        <title>Chromosome-level assembly of the Caenorhabditis remanei genome.</title>
        <authorList>
            <person name="Teterina A.A."/>
            <person name="Willis J.H."/>
            <person name="Phillips P.C."/>
        </authorList>
    </citation>
    <scope>NUCLEOTIDE SEQUENCE [LARGE SCALE GENOMIC DNA]</scope>
    <source>
        <strain evidence="3 4">PX506</strain>
        <tissue evidence="3">Whole organism</tissue>
    </source>
</reference>
<feature type="domain" description="SXP/RAL-2 family protein Ani s 5-like cation-binding" evidence="2">
    <location>
        <begin position="49"/>
        <end position="156"/>
    </location>
</feature>
<feature type="signal peptide" evidence="1">
    <location>
        <begin position="1"/>
        <end position="20"/>
    </location>
</feature>
<organism evidence="3 4">
    <name type="scientific">Caenorhabditis remanei</name>
    <name type="common">Caenorhabditis vulgaris</name>
    <dbReference type="NCBI Taxonomy" id="31234"/>
    <lineage>
        <taxon>Eukaryota</taxon>
        <taxon>Metazoa</taxon>
        <taxon>Ecdysozoa</taxon>
        <taxon>Nematoda</taxon>
        <taxon>Chromadorea</taxon>
        <taxon>Rhabditida</taxon>
        <taxon>Rhabditina</taxon>
        <taxon>Rhabditomorpha</taxon>
        <taxon>Rhabditoidea</taxon>
        <taxon>Rhabditidae</taxon>
        <taxon>Peloderinae</taxon>
        <taxon>Caenorhabditis</taxon>
    </lineage>
</organism>
<dbReference type="PANTHER" id="PTHR21593:SF36">
    <property type="entry name" value="DUF148 DOMAIN-CONTAINING PROTEIN-RELATED"/>
    <property type="match status" value="1"/>
</dbReference>
<evidence type="ECO:0000313" key="4">
    <source>
        <dbReference type="Proteomes" id="UP000483820"/>
    </source>
</evidence>
<dbReference type="AlphaFoldDB" id="A0A6A5GSL2"/>
<evidence type="ECO:0000259" key="2">
    <source>
        <dbReference type="Pfam" id="PF02520"/>
    </source>
</evidence>
<evidence type="ECO:0000313" key="3">
    <source>
        <dbReference type="EMBL" id="KAF1757556.1"/>
    </source>
</evidence>
<dbReference type="GeneID" id="9828376"/>
<feature type="chain" id="PRO_5025627407" description="SXP/RAL-2 family protein Ani s 5-like cation-binding domain-containing protein" evidence="1">
    <location>
        <begin position="21"/>
        <end position="192"/>
    </location>
</feature>
<keyword evidence="1" id="KW-0732">Signal</keyword>
<protein>
    <recommendedName>
        <fullName evidence="2">SXP/RAL-2 family protein Ani s 5-like cation-binding domain-containing protein</fullName>
    </recommendedName>
</protein>
<dbReference type="KEGG" id="crq:GCK72_014012"/>
<sequence>MFSISKLIFVTVALTTFASSKSLGNHVADLSVVIAETGLLPPAPELTTEAEQEYMAILTNSSQTIPELEQNTKLWAEKHGLTEKLEEYNTKVLEKLKEFKDKYMSVINNILSAEKKYQDILNSQTLTMDEISNEVDTLLQQYPLEFKTLGCLFDEMLREMKENSSAGDNQQVLNGIQSKHEVMKAMKFLRRK</sequence>
<dbReference type="InterPro" id="IPR052823">
    <property type="entry name" value="SXP/RAL-2_related"/>
</dbReference>
<dbReference type="CTD" id="9828376"/>
<dbReference type="PANTHER" id="PTHR21593">
    <property type="entry name" value="PRION-LIKE- Q/N-RICH -DOMAIN-BEARING PROTEIN PROTEIN"/>
    <property type="match status" value="1"/>
</dbReference>
<accession>A0A6A5GSL2</accession>
<dbReference type="Pfam" id="PF02520">
    <property type="entry name" value="ANIS5_cation-bd"/>
    <property type="match status" value="1"/>
</dbReference>
<proteinExistence type="predicted"/>
<dbReference type="EMBL" id="WUAV01000004">
    <property type="protein sequence ID" value="KAF1757556.1"/>
    <property type="molecule type" value="Genomic_DNA"/>
</dbReference>
<comment type="caution">
    <text evidence="3">The sequence shown here is derived from an EMBL/GenBank/DDBJ whole genome shotgun (WGS) entry which is preliminary data.</text>
</comment>
<name>A0A6A5GSL2_CAERE</name>
<dbReference type="InterPro" id="IPR003677">
    <property type="entry name" value="ANIS5_cation-bd"/>
</dbReference>
<dbReference type="RefSeq" id="XP_003108019.2">
    <property type="nucleotide sequence ID" value="XM_003107971.2"/>
</dbReference>
<dbReference type="Proteomes" id="UP000483820">
    <property type="component" value="Chromosome IV"/>
</dbReference>
<gene>
    <name evidence="3" type="ORF">GCK72_014012</name>
</gene>
<evidence type="ECO:0000256" key="1">
    <source>
        <dbReference type="SAM" id="SignalP"/>
    </source>
</evidence>